<dbReference type="InterPro" id="IPR042199">
    <property type="entry name" value="AsparK_Bifunc_asparK/hSer_DH"/>
</dbReference>
<dbReference type="PANTHER" id="PTHR21499">
    <property type="entry name" value="ASPARTATE KINASE"/>
    <property type="match status" value="1"/>
</dbReference>
<dbReference type="Gene3D" id="1.20.120.1320">
    <property type="entry name" value="Aspartokinase, catalytic domain"/>
    <property type="match status" value="1"/>
</dbReference>
<dbReference type="GO" id="GO:0009090">
    <property type="term" value="P:homoserine biosynthetic process"/>
    <property type="evidence" value="ECO:0007669"/>
    <property type="project" value="TreeGrafter"/>
</dbReference>
<keyword evidence="5 9" id="KW-0418">Kinase</keyword>
<keyword evidence="10" id="KW-0028">Amino-acid biosynthesis</keyword>
<dbReference type="EC" id="2.7.2.4" evidence="9"/>
<comment type="pathway">
    <text evidence="10">Amino-acid biosynthesis; L-threonine biosynthesis; L-threonine from L-aspartate: step 1/5.</text>
</comment>
<dbReference type="NCBIfam" id="TIGR00657">
    <property type="entry name" value="asp_kinases"/>
    <property type="match status" value="1"/>
</dbReference>
<organism evidence="12 13">
    <name type="scientific">Planktosalinus lacus</name>
    <dbReference type="NCBI Taxonomy" id="1526573"/>
    <lineage>
        <taxon>Bacteria</taxon>
        <taxon>Pseudomonadati</taxon>
        <taxon>Bacteroidota</taxon>
        <taxon>Flavobacteriia</taxon>
        <taxon>Flavobacteriales</taxon>
        <taxon>Flavobacteriaceae</taxon>
        <taxon>Planktosalinus</taxon>
    </lineage>
</organism>
<dbReference type="UniPathway" id="UPA00034">
    <property type="reaction ID" value="UER00015"/>
</dbReference>
<accession>A0A8J2Y8D3</accession>
<dbReference type="InterPro" id="IPR005260">
    <property type="entry name" value="Asp_kin_monofn"/>
</dbReference>
<feature type="binding site" evidence="8">
    <location>
        <begin position="5"/>
        <end position="8"/>
    </location>
    <ligand>
        <name>ATP</name>
        <dbReference type="ChEBI" id="CHEBI:30616"/>
    </ligand>
</feature>
<dbReference type="GO" id="GO:0004072">
    <property type="term" value="F:aspartate kinase activity"/>
    <property type="evidence" value="ECO:0007669"/>
    <property type="project" value="UniProtKB-EC"/>
</dbReference>
<protein>
    <recommendedName>
        <fullName evidence="9">Aspartokinase</fullName>
        <ecNumber evidence="9">2.7.2.4</ecNumber>
    </recommendedName>
</protein>
<keyword evidence="6 8" id="KW-0067">ATP-binding</keyword>
<evidence type="ECO:0000256" key="10">
    <source>
        <dbReference type="RuleBase" id="RU004249"/>
    </source>
</evidence>
<keyword evidence="13" id="KW-1185">Reference proteome</keyword>
<gene>
    <name evidence="12" type="primary">lysC</name>
    <name evidence="12" type="ORF">GCM10011312_02890</name>
</gene>
<comment type="pathway">
    <text evidence="1 10">Amino-acid biosynthesis; L-lysine biosynthesis via DAP pathway; (S)-tetrahydrodipicolinate from L-aspartate: step 1/4.</text>
</comment>
<evidence type="ECO:0000256" key="4">
    <source>
        <dbReference type="ARBA" id="ARBA00022741"/>
    </source>
</evidence>
<dbReference type="CDD" id="cd04243">
    <property type="entry name" value="AAK_AK-HSDH-like"/>
    <property type="match status" value="1"/>
</dbReference>
<evidence type="ECO:0000256" key="9">
    <source>
        <dbReference type="RuleBase" id="RU003448"/>
    </source>
</evidence>
<evidence type="ECO:0000256" key="7">
    <source>
        <dbReference type="ARBA" id="ARBA00047872"/>
    </source>
</evidence>
<comment type="catalytic activity">
    <reaction evidence="7 9">
        <text>L-aspartate + ATP = 4-phospho-L-aspartate + ADP</text>
        <dbReference type="Rhea" id="RHEA:23776"/>
        <dbReference type="ChEBI" id="CHEBI:29991"/>
        <dbReference type="ChEBI" id="CHEBI:30616"/>
        <dbReference type="ChEBI" id="CHEBI:57535"/>
        <dbReference type="ChEBI" id="CHEBI:456216"/>
        <dbReference type="EC" id="2.7.2.4"/>
    </reaction>
</comment>
<reference evidence="12" key="2">
    <citation type="submission" date="2020-09" db="EMBL/GenBank/DDBJ databases">
        <authorList>
            <person name="Sun Q."/>
            <person name="Zhou Y."/>
        </authorList>
    </citation>
    <scope>NUCLEOTIDE SEQUENCE</scope>
    <source>
        <strain evidence="12">CGMCC 1.12924</strain>
    </source>
</reference>
<dbReference type="InterPro" id="IPR036393">
    <property type="entry name" value="AceGlu_kinase-like_sf"/>
</dbReference>
<dbReference type="SUPFAM" id="SSF55021">
    <property type="entry name" value="ACT-like"/>
    <property type="match status" value="1"/>
</dbReference>
<dbReference type="GO" id="GO:0009088">
    <property type="term" value="P:threonine biosynthetic process"/>
    <property type="evidence" value="ECO:0007669"/>
    <property type="project" value="UniProtKB-UniPathway"/>
</dbReference>
<dbReference type="PIRSF" id="PIRSF000726">
    <property type="entry name" value="Asp_kin"/>
    <property type="match status" value="1"/>
</dbReference>
<feature type="domain" description="Aspartate/glutamate/uridylate kinase" evidence="11">
    <location>
        <begin position="2"/>
        <end position="277"/>
    </location>
</feature>
<dbReference type="UniPathway" id="UPA00050">
    <property type="reaction ID" value="UER00461"/>
</dbReference>
<evidence type="ECO:0000256" key="1">
    <source>
        <dbReference type="ARBA" id="ARBA00004766"/>
    </source>
</evidence>
<evidence type="ECO:0000256" key="5">
    <source>
        <dbReference type="ARBA" id="ARBA00022777"/>
    </source>
</evidence>
<reference evidence="12" key="1">
    <citation type="journal article" date="2014" name="Int. J. Syst. Evol. Microbiol.">
        <title>Complete genome sequence of Corynebacterium casei LMG S-19264T (=DSM 44701T), isolated from a smear-ripened cheese.</title>
        <authorList>
            <consortium name="US DOE Joint Genome Institute (JGI-PGF)"/>
            <person name="Walter F."/>
            <person name="Albersmeier A."/>
            <person name="Kalinowski J."/>
            <person name="Ruckert C."/>
        </authorList>
    </citation>
    <scope>NUCLEOTIDE SEQUENCE</scope>
    <source>
        <strain evidence="12">CGMCC 1.12924</strain>
    </source>
</reference>
<dbReference type="InterPro" id="IPR001341">
    <property type="entry name" value="Asp_kinase"/>
</dbReference>
<evidence type="ECO:0000313" key="12">
    <source>
        <dbReference type="EMBL" id="GGD81960.1"/>
    </source>
</evidence>
<evidence type="ECO:0000256" key="2">
    <source>
        <dbReference type="ARBA" id="ARBA00010122"/>
    </source>
</evidence>
<comment type="similarity">
    <text evidence="2 9">Belongs to the aspartokinase family.</text>
</comment>
<dbReference type="InterPro" id="IPR045865">
    <property type="entry name" value="ACT-like_dom_sf"/>
</dbReference>
<sequence>MRVFKFGGASVKDAESIKNLSRVLETTGVENLVVVVSAMGKMTNALEKVVSDYLTKSPELKASLAYVIDYHYQIVQALFPEKSHPVYEEIQEFFEELKSFFELNKSNSHSYVYDQVVCYGELISTKIISQFLNHHNLKNTWLDSRECIKTDNNYRDAGVDWSLTQAQIKSKIEHRALTITQGFLGSNENNFTTTLGREGSDYSAAIFAYCLGAESVTIWKDVPGVLNADPRVFQNTELLRKISYREAIEMAFYGASVIHPKTLQPLQRKEIPLFVKSFLKPLEQGTCVTKGKDLEPSVSCYIVKNEQVLISLSSLDFSFMMEDNIGEVFKLLHDFKMKVNLIQNSAISFTVVVDNKYKKLEELISKLKSNFKVRFNENVTLFTIRHFRERDVFEMEKNYQVLLKQQSRDTVQLVVK</sequence>
<dbReference type="Pfam" id="PF00696">
    <property type="entry name" value="AA_kinase"/>
    <property type="match status" value="1"/>
</dbReference>
<evidence type="ECO:0000256" key="3">
    <source>
        <dbReference type="ARBA" id="ARBA00022679"/>
    </source>
</evidence>
<feature type="binding site" evidence="8">
    <location>
        <position position="43"/>
    </location>
    <ligand>
        <name>substrate</name>
    </ligand>
</feature>
<dbReference type="GO" id="GO:0005524">
    <property type="term" value="F:ATP binding"/>
    <property type="evidence" value="ECO:0007669"/>
    <property type="project" value="UniProtKB-KW"/>
</dbReference>
<dbReference type="InterPro" id="IPR001048">
    <property type="entry name" value="Asp/Glu/Uridylate_kinase"/>
</dbReference>
<proteinExistence type="inferred from homology"/>
<dbReference type="RefSeq" id="WP_188438738.1">
    <property type="nucleotide sequence ID" value="NZ_BMGK01000001.1"/>
</dbReference>
<keyword evidence="4 8" id="KW-0547">Nucleotide-binding</keyword>
<comment type="caution">
    <text evidence="12">The sequence shown here is derived from an EMBL/GenBank/DDBJ whole genome shotgun (WGS) entry which is preliminary data.</text>
</comment>
<evidence type="ECO:0000256" key="6">
    <source>
        <dbReference type="ARBA" id="ARBA00022840"/>
    </source>
</evidence>
<dbReference type="EMBL" id="BMGK01000001">
    <property type="protein sequence ID" value="GGD81960.1"/>
    <property type="molecule type" value="Genomic_DNA"/>
</dbReference>
<keyword evidence="3 9" id="KW-0808">Transferase</keyword>
<evidence type="ECO:0000313" key="13">
    <source>
        <dbReference type="Proteomes" id="UP000652231"/>
    </source>
</evidence>
<evidence type="ECO:0000259" key="11">
    <source>
        <dbReference type="Pfam" id="PF00696"/>
    </source>
</evidence>
<dbReference type="GO" id="GO:0005829">
    <property type="term" value="C:cytosol"/>
    <property type="evidence" value="ECO:0007669"/>
    <property type="project" value="TreeGrafter"/>
</dbReference>
<dbReference type="PANTHER" id="PTHR21499:SF59">
    <property type="entry name" value="ASPARTOKINASE"/>
    <property type="match status" value="1"/>
</dbReference>
<evidence type="ECO:0000256" key="8">
    <source>
        <dbReference type="PIRSR" id="PIRSR000726-1"/>
    </source>
</evidence>
<feature type="binding site" evidence="8">
    <location>
        <position position="231"/>
    </location>
    <ligand>
        <name>ATP</name>
        <dbReference type="ChEBI" id="CHEBI:30616"/>
    </ligand>
</feature>
<dbReference type="UniPathway" id="UPA00051">
    <property type="reaction ID" value="UER00462"/>
</dbReference>
<dbReference type="GO" id="GO:0009089">
    <property type="term" value="P:lysine biosynthetic process via diaminopimelate"/>
    <property type="evidence" value="ECO:0007669"/>
    <property type="project" value="UniProtKB-UniPathway"/>
</dbReference>
<feature type="binding site" evidence="8">
    <location>
        <position position="121"/>
    </location>
    <ligand>
        <name>substrate</name>
    </ligand>
</feature>
<dbReference type="SUPFAM" id="SSF53633">
    <property type="entry name" value="Carbamate kinase-like"/>
    <property type="match status" value="1"/>
</dbReference>
<dbReference type="Proteomes" id="UP000652231">
    <property type="component" value="Unassembled WGS sequence"/>
</dbReference>
<name>A0A8J2Y8D3_9FLAO</name>
<dbReference type="AlphaFoldDB" id="A0A8J2Y8D3"/>
<comment type="pathway">
    <text evidence="10">Amino-acid biosynthesis; L-methionine biosynthesis via de novo pathway; L-homoserine from L-aspartate: step 1/3.</text>
</comment>
<dbReference type="Gene3D" id="3.40.1160.10">
    <property type="entry name" value="Acetylglutamate kinase-like"/>
    <property type="match status" value="1"/>
</dbReference>